<feature type="signal peptide" evidence="4">
    <location>
        <begin position="1"/>
        <end position="17"/>
    </location>
</feature>
<keyword evidence="2" id="KW-0813">Transport</keyword>
<dbReference type="InterPro" id="IPR006059">
    <property type="entry name" value="SBP"/>
</dbReference>
<comment type="similarity">
    <text evidence="1">Belongs to the bacterial solute-binding protein 1 family.</text>
</comment>
<organism evidence="5 6">
    <name type="scientific">Halalkalibacter kiskunsagensis</name>
    <dbReference type="NCBI Taxonomy" id="1548599"/>
    <lineage>
        <taxon>Bacteria</taxon>
        <taxon>Bacillati</taxon>
        <taxon>Bacillota</taxon>
        <taxon>Bacilli</taxon>
        <taxon>Bacillales</taxon>
        <taxon>Bacillaceae</taxon>
        <taxon>Halalkalibacter</taxon>
    </lineage>
</organism>
<evidence type="ECO:0000256" key="4">
    <source>
        <dbReference type="SAM" id="SignalP"/>
    </source>
</evidence>
<proteinExistence type="inferred from homology"/>
<feature type="chain" id="PRO_5045533731" evidence="4">
    <location>
        <begin position="18"/>
        <end position="440"/>
    </location>
</feature>
<dbReference type="PANTHER" id="PTHR43649:SF34">
    <property type="entry name" value="ABC TRANSPORTER PERIPLASMIC-BINDING PROTEIN YCJN-RELATED"/>
    <property type="match status" value="1"/>
</dbReference>
<dbReference type="InterPro" id="IPR050490">
    <property type="entry name" value="Bact_solute-bd_prot1"/>
</dbReference>
<gene>
    <name evidence="5" type="ORF">ACFFHM_18000</name>
</gene>
<comment type="caution">
    <text evidence="5">The sequence shown here is derived from an EMBL/GenBank/DDBJ whole genome shotgun (WGS) entry which is preliminary data.</text>
</comment>
<reference evidence="5 6" key="1">
    <citation type="submission" date="2024-09" db="EMBL/GenBank/DDBJ databases">
        <authorList>
            <person name="Sun Q."/>
            <person name="Mori K."/>
        </authorList>
    </citation>
    <scope>NUCLEOTIDE SEQUENCE [LARGE SCALE GENOMIC DNA]</scope>
    <source>
        <strain evidence="5 6">NCAIM B.02610</strain>
    </source>
</reference>
<name>A0ABV6KHC5_9BACI</name>
<evidence type="ECO:0000313" key="5">
    <source>
        <dbReference type="EMBL" id="MFC0472330.1"/>
    </source>
</evidence>
<dbReference type="Gene3D" id="3.40.190.10">
    <property type="entry name" value="Periplasmic binding protein-like II"/>
    <property type="match status" value="2"/>
</dbReference>
<dbReference type="EMBL" id="JBHLUX010000072">
    <property type="protein sequence ID" value="MFC0472330.1"/>
    <property type="molecule type" value="Genomic_DNA"/>
</dbReference>
<dbReference type="Pfam" id="PF13416">
    <property type="entry name" value="SBP_bac_8"/>
    <property type="match status" value="1"/>
</dbReference>
<evidence type="ECO:0000256" key="1">
    <source>
        <dbReference type="ARBA" id="ARBA00008520"/>
    </source>
</evidence>
<keyword evidence="6" id="KW-1185">Reference proteome</keyword>
<sequence>MKKLMSLLVLVALLTLAACGGADTDSTSQQEGNEEATKSKAKATEISILLGKPEIAKQFDEAIADFSAENNVKVTVIPLAGSNAFERMTSLYASGNAPTIMMMAQEFESFQDNLLDLSNEPWIDSVQEGMTDFITADGNVYGQPLTVEAFGFIYNKAVLDQAVGGDFDPATVRTHDQFKQLLENLDALEGVDPIHVSPMDWSLGAHLTNPFFAAQSSDRDERHQFMQDLKDGNVSLEENDVFQGWLNTFEMMKEHNSDKNSPLAPQYDDGPLALAGGKVGLWFMGNWAYPQLNEIDPEGEYGFLPVPISNDASDFGNNEISVGVPSYWVVDAAQSTEEQQEAAKAFLNWLVSTEQGQEHYVNGLNLIPVFDNFEVEPQDSLSLSILEYMSGNHTLEWMNSYYPADGWPTMGSALQKYTSDNIDREGLINEFESYWESVKE</sequence>
<dbReference type="PROSITE" id="PS51257">
    <property type="entry name" value="PROKAR_LIPOPROTEIN"/>
    <property type="match status" value="1"/>
</dbReference>
<dbReference type="SUPFAM" id="SSF53850">
    <property type="entry name" value="Periplasmic binding protein-like II"/>
    <property type="match status" value="1"/>
</dbReference>
<dbReference type="Proteomes" id="UP001589838">
    <property type="component" value="Unassembled WGS sequence"/>
</dbReference>
<evidence type="ECO:0000256" key="2">
    <source>
        <dbReference type="ARBA" id="ARBA00022448"/>
    </source>
</evidence>
<evidence type="ECO:0000256" key="3">
    <source>
        <dbReference type="ARBA" id="ARBA00022729"/>
    </source>
</evidence>
<evidence type="ECO:0000313" key="6">
    <source>
        <dbReference type="Proteomes" id="UP001589838"/>
    </source>
</evidence>
<keyword evidence="3 4" id="KW-0732">Signal</keyword>
<accession>A0ABV6KHC5</accession>
<dbReference type="RefSeq" id="WP_335963969.1">
    <property type="nucleotide sequence ID" value="NZ_JAXBLX010000071.1"/>
</dbReference>
<dbReference type="PANTHER" id="PTHR43649">
    <property type="entry name" value="ARABINOSE-BINDING PROTEIN-RELATED"/>
    <property type="match status" value="1"/>
</dbReference>
<protein>
    <submittedName>
        <fullName evidence="5">ABC transporter substrate-binding protein</fullName>
    </submittedName>
</protein>